<dbReference type="EMBL" id="CYPS01000046">
    <property type="protein sequence ID" value="CUH44464.1"/>
    <property type="molecule type" value="Genomic_DNA"/>
</dbReference>
<evidence type="ECO:0000313" key="1">
    <source>
        <dbReference type="EMBL" id="CUH44464.1"/>
    </source>
</evidence>
<gene>
    <name evidence="2" type="ORF">RUA4292_02885</name>
    <name evidence="1" type="ORF">RUM4293_03366</name>
</gene>
<dbReference type="EMBL" id="CYPU01000040">
    <property type="protein sequence ID" value="CUH48700.1"/>
    <property type="molecule type" value="Genomic_DNA"/>
</dbReference>
<reference evidence="2 3" key="2">
    <citation type="submission" date="2015-09" db="EMBL/GenBank/DDBJ databases">
        <authorList>
            <consortium name="Swine Surveillance"/>
        </authorList>
    </citation>
    <scope>NUCLEOTIDE SEQUENCE [LARGE SCALE GENOMIC DNA]</scope>
    <source>
        <strain evidence="2 3">CECT 4292</strain>
        <strain evidence="1">CECT 4293</strain>
    </source>
</reference>
<protein>
    <submittedName>
        <fullName evidence="2">Uncharacterized protein</fullName>
    </submittedName>
</protein>
<proteinExistence type="predicted"/>
<dbReference type="Proteomes" id="UP000050786">
    <property type="component" value="Unassembled WGS sequence"/>
</dbReference>
<evidence type="ECO:0000313" key="2">
    <source>
        <dbReference type="EMBL" id="CUH48700.1"/>
    </source>
</evidence>
<organism evidence="2 3">
    <name type="scientific">Ruegeria atlantica</name>
    <dbReference type="NCBI Taxonomy" id="81569"/>
    <lineage>
        <taxon>Bacteria</taxon>
        <taxon>Pseudomonadati</taxon>
        <taxon>Pseudomonadota</taxon>
        <taxon>Alphaproteobacteria</taxon>
        <taxon>Rhodobacterales</taxon>
        <taxon>Roseobacteraceae</taxon>
        <taxon>Ruegeria</taxon>
    </lineage>
</organism>
<keyword evidence="4" id="KW-1185">Reference proteome</keyword>
<name>A0A0N7LQQ8_9RHOB</name>
<accession>A0A0N7LQQ8</accession>
<evidence type="ECO:0000313" key="3">
    <source>
        <dbReference type="Proteomes" id="UP000050783"/>
    </source>
</evidence>
<dbReference type="AlphaFoldDB" id="A0A0N7LQQ8"/>
<reference evidence="4" key="1">
    <citation type="submission" date="2015-09" db="EMBL/GenBank/DDBJ databases">
        <authorList>
            <person name="Rodrigo-Torres L."/>
            <person name="Arahal D.R."/>
        </authorList>
    </citation>
    <scope>NUCLEOTIDE SEQUENCE [LARGE SCALE GENOMIC DNA]</scope>
    <source>
        <strain evidence="4">CECT 4293</strain>
    </source>
</reference>
<evidence type="ECO:0000313" key="4">
    <source>
        <dbReference type="Proteomes" id="UP000050786"/>
    </source>
</evidence>
<dbReference type="Proteomes" id="UP000050783">
    <property type="component" value="Unassembled WGS sequence"/>
</dbReference>
<sequence length="31" mass="3695">MFFRIDLPEVSVKNCQFLNCDRGMALLRKIH</sequence>